<dbReference type="PATRIC" id="fig|1317124.6.peg.873"/>
<dbReference type="InterPro" id="IPR028976">
    <property type="entry name" value="CheC-like_sf"/>
</dbReference>
<feature type="region of interest" description="Disordered" evidence="3">
    <location>
        <begin position="355"/>
        <end position="410"/>
    </location>
</feature>
<dbReference type="eggNOG" id="COG1868">
    <property type="taxonomic scope" value="Bacteria"/>
</dbReference>
<evidence type="ECO:0000256" key="3">
    <source>
        <dbReference type="SAM" id="MobiDB-lite"/>
    </source>
</evidence>
<dbReference type="InterPro" id="IPR001543">
    <property type="entry name" value="FliN-like_C"/>
</dbReference>
<dbReference type="Gene3D" id="3.40.1550.10">
    <property type="entry name" value="CheC-like"/>
    <property type="match status" value="1"/>
</dbReference>
<dbReference type="GO" id="GO:0006935">
    <property type="term" value="P:chemotaxis"/>
    <property type="evidence" value="ECO:0007669"/>
    <property type="project" value="UniProtKB-KW"/>
</dbReference>
<gene>
    <name evidence="5" type="ORF">DW2_04325</name>
</gene>
<name>A0A085TYM7_9RHOB</name>
<protein>
    <submittedName>
        <fullName evidence="5">Surface presentation of antigens (SPOA) protein</fullName>
    </submittedName>
</protein>
<comment type="function">
    <text evidence="2">FliM is one of three proteins (FliG, FliN, FliM) that forms the rotor-mounted switch complex (C ring), located at the base of the basal body. This complex interacts with the CheY and CheZ chemotaxis proteins, in addition to contacting components of the motor that determine the direction of flagellar rotation.</text>
</comment>
<evidence type="ECO:0000313" key="5">
    <source>
        <dbReference type="EMBL" id="KFE35824.1"/>
    </source>
</evidence>
<dbReference type="OrthoDB" id="7824563at2"/>
<evidence type="ECO:0000259" key="4">
    <source>
        <dbReference type="Pfam" id="PF01052"/>
    </source>
</evidence>
<reference evidence="5 6" key="2">
    <citation type="journal article" date="2015" name="Antonie Van Leeuwenhoek">
        <title>Thioclava indica sp. nov., isolated from surface seawater of the Indian Ocean.</title>
        <authorList>
            <person name="Liu Y."/>
            <person name="Lai Q."/>
            <person name="Du J."/>
            <person name="Xu H."/>
            <person name="Jiang L."/>
            <person name="Shao Z."/>
        </authorList>
    </citation>
    <scope>NUCLEOTIDE SEQUENCE [LARGE SCALE GENOMIC DNA]</scope>
    <source>
        <strain evidence="5 6">13D2W-2</strain>
    </source>
</reference>
<dbReference type="Pfam" id="PF01052">
    <property type="entry name" value="FliMN_C"/>
    <property type="match status" value="1"/>
</dbReference>
<feature type="compositionally biased region" description="Low complexity" evidence="3">
    <location>
        <begin position="207"/>
        <end position="222"/>
    </location>
</feature>
<feature type="region of interest" description="Disordered" evidence="3">
    <location>
        <begin position="299"/>
        <end position="331"/>
    </location>
</feature>
<feature type="domain" description="Flagellar motor switch protein FliN-like C-terminal" evidence="4">
    <location>
        <begin position="233"/>
        <end position="302"/>
    </location>
</feature>
<dbReference type="Proteomes" id="UP000028607">
    <property type="component" value="Unassembled WGS sequence"/>
</dbReference>
<keyword evidence="6" id="KW-1185">Reference proteome</keyword>
<reference evidence="6" key="1">
    <citation type="submission" date="2013-04" db="EMBL/GenBank/DDBJ databases">
        <title>Thioclava sp. 13D2W-2 Genome Sequencing.</title>
        <authorList>
            <person name="Lai Q."/>
            <person name="Li G."/>
            <person name="Shao Z."/>
        </authorList>
    </citation>
    <scope>NUCLEOTIDE SEQUENCE [LARGE SCALE GENOMIC DNA]</scope>
    <source>
        <strain evidence="6">13D2W-2</strain>
    </source>
</reference>
<dbReference type="EMBL" id="AQRC01000003">
    <property type="protein sequence ID" value="KFE35824.1"/>
    <property type="molecule type" value="Genomic_DNA"/>
</dbReference>
<feature type="region of interest" description="Disordered" evidence="3">
    <location>
        <begin position="202"/>
        <end position="222"/>
    </location>
</feature>
<evidence type="ECO:0000313" key="6">
    <source>
        <dbReference type="Proteomes" id="UP000028607"/>
    </source>
</evidence>
<accession>A0A085TYM7</accession>
<sequence length="410" mass="43237">MTQERENSVLRRKAEAGRAVPETRAMTPERAIGQALARVAQEQLDLDLRVAELSDLRRSLAELPEMLPDLSLLAVIEGPQEALGLVALSPEVLSVLIEMQTTGRLGRAPPAPRKPTRIDAAMAVEFVDGLLEAVEEALIEQEAIAWAGGFRFASHLDDPRPLGLLLEDVTYRVWQATLSFGAGEREGTFFWAVPQTGRGAGLRRMPDGASAQAVGGAGSDADAPGWQASLERAVMGAPAQLEAVLHRVTLPLSAVMEFYPGLDLPLPADALDRLTLEAQGRRRLSGARLGQRRGMRALRLTGEEEAPDLDASDDRFGGGGFSAGASPFPEVEPMEPALGGLGDPMNPAYGLPDGDAAFGGTEEGEAPPLPGLPEMGDDAEGFGAMPMGGFAETEPGDAPDFPPLKIGSGL</sequence>
<keyword evidence="1" id="KW-0145">Chemotaxis</keyword>
<dbReference type="AlphaFoldDB" id="A0A085TYM7"/>
<evidence type="ECO:0000256" key="1">
    <source>
        <dbReference type="ARBA" id="ARBA00022500"/>
    </source>
</evidence>
<dbReference type="RefSeq" id="WP_051855394.1">
    <property type="nucleotide sequence ID" value="NZ_AQRC01000003.1"/>
</dbReference>
<evidence type="ECO:0000256" key="2">
    <source>
        <dbReference type="ARBA" id="ARBA00025044"/>
    </source>
</evidence>
<organism evidence="5 6">
    <name type="scientific">Thioclava atlantica</name>
    <dbReference type="NCBI Taxonomy" id="1317124"/>
    <lineage>
        <taxon>Bacteria</taxon>
        <taxon>Pseudomonadati</taxon>
        <taxon>Pseudomonadota</taxon>
        <taxon>Alphaproteobacteria</taxon>
        <taxon>Rhodobacterales</taxon>
        <taxon>Paracoccaceae</taxon>
        <taxon>Thioclava</taxon>
    </lineage>
</organism>
<dbReference type="STRING" id="1317124.DW2_04325"/>
<proteinExistence type="predicted"/>
<comment type="caution">
    <text evidence="5">The sequence shown here is derived from an EMBL/GenBank/DDBJ whole genome shotgun (WGS) entry which is preliminary data.</text>
</comment>